<evidence type="ECO:0000256" key="3">
    <source>
        <dbReference type="ARBA" id="ARBA00021616"/>
    </source>
</evidence>
<dbReference type="GO" id="GO:0001139">
    <property type="term" value="F:RNA polymerase II complex recruiting activity"/>
    <property type="evidence" value="ECO:0007669"/>
    <property type="project" value="TreeGrafter"/>
</dbReference>
<evidence type="ECO:0000256" key="6">
    <source>
        <dbReference type="ARBA" id="ARBA00022833"/>
    </source>
</evidence>
<feature type="region of interest" description="Disordered" evidence="8">
    <location>
        <begin position="1"/>
        <end position="31"/>
    </location>
</feature>
<dbReference type="GO" id="GO:0006362">
    <property type="term" value="P:transcription elongation by RNA polymerase I"/>
    <property type="evidence" value="ECO:0007669"/>
    <property type="project" value="TreeGrafter"/>
</dbReference>
<dbReference type="Pfam" id="PF07744">
    <property type="entry name" value="SPOC"/>
    <property type="match status" value="1"/>
</dbReference>
<dbReference type="Gene3D" id="1.10.472.30">
    <property type="entry name" value="Transcription elongation factor S-II, central domain"/>
    <property type="match status" value="1"/>
</dbReference>
<gene>
    <name evidence="11" type="ORF">QCA50_009097</name>
</gene>
<feature type="region of interest" description="Disordered" evidence="8">
    <location>
        <begin position="407"/>
        <end position="630"/>
    </location>
</feature>
<dbReference type="InterPro" id="IPR019786">
    <property type="entry name" value="Zinc_finger_PHD-type_CS"/>
</dbReference>
<dbReference type="GO" id="GO:0006368">
    <property type="term" value="P:transcription elongation by RNA polymerase II"/>
    <property type="evidence" value="ECO:0007669"/>
    <property type="project" value="TreeGrafter"/>
</dbReference>
<dbReference type="PROSITE" id="PS50016">
    <property type="entry name" value="ZF_PHD_2"/>
    <property type="match status" value="1"/>
</dbReference>
<feature type="compositionally biased region" description="Acidic residues" evidence="8">
    <location>
        <begin position="136"/>
        <end position="154"/>
    </location>
</feature>
<dbReference type="Pfam" id="PF00628">
    <property type="entry name" value="PHD"/>
    <property type="match status" value="1"/>
</dbReference>
<comment type="caution">
    <text evidence="11">The sequence shown here is derived from an EMBL/GenBank/DDBJ whole genome shotgun (WGS) entry which is preliminary data.</text>
</comment>
<dbReference type="InterPro" id="IPR013083">
    <property type="entry name" value="Znf_RING/FYVE/PHD"/>
</dbReference>
<name>A0AAW0G2C5_9APHY</name>
<dbReference type="PROSITE" id="PS51321">
    <property type="entry name" value="TFIIS_CENTRAL"/>
    <property type="match status" value="1"/>
</dbReference>
<dbReference type="AlphaFoldDB" id="A0AAW0G2C5"/>
<feature type="compositionally biased region" description="Gly residues" evidence="8">
    <location>
        <begin position="1014"/>
        <end position="1025"/>
    </location>
</feature>
<evidence type="ECO:0000256" key="5">
    <source>
        <dbReference type="ARBA" id="ARBA00022771"/>
    </source>
</evidence>
<feature type="compositionally biased region" description="Polar residues" evidence="8">
    <location>
        <begin position="112"/>
        <end position="124"/>
    </location>
</feature>
<evidence type="ECO:0000256" key="2">
    <source>
        <dbReference type="ARBA" id="ARBA00011050"/>
    </source>
</evidence>
<evidence type="ECO:0000256" key="8">
    <source>
        <dbReference type="SAM" id="MobiDB-lite"/>
    </source>
</evidence>
<dbReference type="PROSITE" id="PS01359">
    <property type="entry name" value="ZF_PHD_1"/>
    <property type="match status" value="1"/>
</dbReference>
<dbReference type="CDD" id="cd21538">
    <property type="entry name" value="SPOC_TFIIS"/>
    <property type="match status" value="1"/>
</dbReference>
<evidence type="ECO:0000313" key="11">
    <source>
        <dbReference type="EMBL" id="KAK7687878.1"/>
    </source>
</evidence>
<dbReference type="InterPro" id="IPR012921">
    <property type="entry name" value="SPOC_C"/>
</dbReference>
<dbReference type="GO" id="GO:0000977">
    <property type="term" value="F:RNA polymerase II transcription regulatory region sequence-specific DNA binding"/>
    <property type="evidence" value="ECO:0007669"/>
    <property type="project" value="TreeGrafter"/>
</dbReference>
<dbReference type="InterPro" id="IPR003618">
    <property type="entry name" value="TFIIS_cen_dom"/>
</dbReference>
<keyword evidence="6" id="KW-0862">Zinc</keyword>
<dbReference type="PANTHER" id="PTHR11477">
    <property type="entry name" value="TRANSCRIPTION FACTOR S-II ZINC FINGER DOMAIN-CONTAINING PROTEIN"/>
    <property type="match status" value="1"/>
</dbReference>
<comment type="function">
    <text evidence="1">Negative regulator of transcription elongation.</text>
</comment>
<sequence length="1064" mass="115983">MSTMTRSRRTKHDNATDKENTTVNGNELDTKPTRVRSKRKVYCMCKQSDDGSPMILCSDCKEWYHFHCVALSEEDAEDIRLYICPSCHAKTGLHTVMNWEGPEAVEECPTKLNPSTASTSQLKSTKSRPKSKPAEPEEEEESSSNDESEDEYVADDSKSQPKRRTRKLSLSDDLTSSDDDEPGSQKALKRLRRPAATPKDVSSKKESASPGPSNARKRRPSTVTHAAPQAKRRKSESTPGEDATRKYCTTKLEELFAQIFLRYPILPQDETEDGDDIKPSKKTEELTPEEKELVEGKAKAFVGDLEQCLFDLYSEPDKAGKPHAGAKYKERFRMLTFNLSKTDRVILHMRIASSHISAKELSTMSSTDLANEEQKQSIKLAEKEALAQTILKKTVLPRAKMTHKGMQDIEDINGTAARERQTEAEEEDRIERERQARLRLQAERAQAQSAKQGSAPPESPITPTWGGPPPVPGHGGPNRPLFVSAGSDMTSASEGELNLADLINIDDEPSNDDLSISLTIPPPPIASTVPASPSTETPTTVQSQNPAQSPASHATGISPFAAKPESGHRSSFDLSSLWSPAKDDGEAKAEQDAMLVEEPDQMEDDSKSPQQTSMEVDVLSNGGGAGDQDFDMFLQQDEDKEGGAQSGVPETKPPTFDELPHVWSGKISMPLDSTVPQEVTLFARQVGGRSLGRDSPLWKTLFPVDHLRIDGRVPIDKSAEYLTQTRLNATKELIAAAFSPGSEGSNSPFDALIRYLLGKGRHGLVFPWGPRPKDNHPGRELYIIPLLSSEVIPEYMELLDDLQLPKTRSSDLLIGIWVLNKGKLVAPPSTPPIHSLPPTSIPLPSVPIPPPQAQPQLAQNATIPPYSLPITDIMSADVTAQIASLTPEQIQLMLRTLQASTTPQSVQVPPPIGIPQASLQQWTNPAPAAPYPSYAPVPGPSPPPSAVPYVPPPGPSGPSGSGPYPPSYDYDRYSEYPDYPRDQYESHGGRRGGPRGGNGDRGPRQRGRGRNVSRGGGGGYGGSRDGGWKNRGRGRDRGGPASPPRDGGRWSGGPPPYNNQWNPS</sequence>
<feature type="domain" description="TFIIS central" evidence="10">
    <location>
        <begin position="244"/>
        <end position="397"/>
    </location>
</feature>
<dbReference type="InterPro" id="IPR019787">
    <property type="entry name" value="Znf_PHD-finger"/>
</dbReference>
<comment type="similarity">
    <text evidence="2">Belongs to the BYE1 family.</text>
</comment>
<organism evidence="11 12">
    <name type="scientific">Cerrena zonata</name>
    <dbReference type="NCBI Taxonomy" id="2478898"/>
    <lineage>
        <taxon>Eukaryota</taxon>
        <taxon>Fungi</taxon>
        <taxon>Dikarya</taxon>
        <taxon>Basidiomycota</taxon>
        <taxon>Agaricomycotina</taxon>
        <taxon>Agaricomycetes</taxon>
        <taxon>Polyporales</taxon>
        <taxon>Cerrenaceae</taxon>
        <taxon>Cerrena</taxon>
    </lineage>
</organism>
<feature type="region of interest" description="Disordered" evidence="8">
    <location>
        <begin position="939"/>
        <end position="1064"/>
    </location>
</feature>
<dbReference type="Pfam" id="PF07500">
    <property type="entry name" value="TFIIS_M"/>
    <property type="match status" value="1"/>
</dbReference>
<dbReference type="PANTHER" id="PTHR11477:SF11">
    <property type="entry name" value="TRANSCRIPTION FACTOR BYE1"/>
    <property type="match status" value="1"/>
</dbReference>
<dbReference type="Gene3D" id="3.30.40.10">
    <property type="entry name" value="Zinc/RING finger domain, C3HC4 (zinc finger)"/>
    <property type="match status" value="1"/>
</dbReference>
<feature type="compositionally biased region" description="Basic residues" evidence="8">
    <location>
        <begin position="1"/>
        <end position="11"/>
    </location>
</feature>
<feature type="compositionally biased region" description="Polar residues" evidence="8">
    <location>
        <begin position="529"/>
        <end position="552"/>
    </location>
</feature>
<protein>
    <recommendedName>
        <fullName evidence="3">Transcription factor BYE1</fullName>
    </recommendedName>
</protein>
<keyword evidence="4" id="KW-0479">Metal-binding</keyword>
<reference evidence="11 12" key="1">
    <citation type="submission" date="2022-09" db="EMBL/GenBank/DDBJ databases">
        <authorList>
            <person name="Palmer J.M."/>
        </authorList>
    </citation>
    <scope>NUCLEOTIDE SEQUENCE [LARGE SCALE GENOMIC DNA]</scope>
    <source>
        <strain evidence="11 12">DSM 7382</strain>
    </source>
</reference>
<feature type="compositionally biased region" description="Pro residues" evidence="8">
    <location>
        <begin position="939"/>
        <end position="956"/>
    </location>
</feature>
<dbReference type="GO" id="GO:0031440">
    <property type="term" value="P:regulation of mRNA 3'-end processing"/>
    <property type="evidence" value="ECO:0007669"/>
    <property type="project" value="TreeGrafter"/>
</dbReference>
<dbReference type="SUPFAM" id="SSF57903">
    <property type="entry name" value="FYVE/PHD zinc finger"/>
    <property type="match status" value="1"/>
</dbReference>
<feature type="compositionally biased region" description="Basic and acidic residues" evidence="8">
    <location>
        <begin position="417"/>
        <end position="442"/>
    </location>
</feature>
<keyword evidence="5 7" id="KW-0863">Zinc-finger</keyword>
<evidence type="ECO:0000259" key="10">
    <source>
        <dbReference type="PROSITE" id="PS51321"/>
    </source>
</evidence>
<feature type="compositionally biased region" description="Basic and acidic residues" evidence="8">
    <location>
        <begin position="969"/>
        <end position="988"/>
    </location>
</feature>
<dbReference type="GO" id="GO:0031564">
    <property type="term" value="P:transcription antitermination"/>
    <property type="evidence" value="ECO:0007669"/>
    <property type="project" value="TreeGrafter"/>
</dbReference>
<keyword evidence="12" id="KW-1185">Reference proteome</keyword>
<evidence type="ECO:0000256" key="7">
    <source>
        <dbReference type="PROSITE-ProRule" id="PRU00146"/>
    </source>
</evidence>
<accession>A0AAW0G2C5</accession>
<evidence type="ECO:0000259" key="9">
    <source>
        <dbReference type="PROSITE" id="PS50016"/>
    </source>
</evidence>
<evidence type="ECO:0000313" key="12">
    <source>
        <dbReference type="Proteomes" id="UP001385951"/>
    </source>
</evidence>
<dbReference type="SMART" id="SM00249">
    <property type="entry name" value="PHD"/>
    <property type="match status" value="1"/>
</dbReference>
<dbReference type="InterPro" id="IPR011011">
    <property type="entry name" value="Znf_FYVE_PHD"/>
</dbReference>
<dbReference type="InterPro" id="IPR001965">
    <property type="entry name" value="Znf_PHD"/>
</dbReference>
<feature type="domain" description="PHD-type" evidence="9">
    <location>
        <begin position="40"/>
        <end position="90"/>
    </location>
</feature>
<dbReference type="EMBL" id="JASBNA010000012">
    <property type="protein sequence ID" value="KAK7687878.1"/>
    <property type="molecule type" value="Genomic_DNA"/>
</dbReference>
<dbReference type="GO" id="GO:0008270">
    <property type="term" value="F:zinc ion binding"/>
    <property type="evidence" value="ECO:0007669"/>
    <property type="project" value="UniProtKB-KW"/>
</dbReference>
<evidence type="ECO:0000256" key="1">
    <source>
        <dbReference type="ARBA" id="ARBA00002311"/>
    </source>
</evidence>
<feature type="compositionally biased region" description="Basic and acidic residues" evidence="8">
    <location>
        <begin position="276"/>
        <end position="291"/>
    </location>
</feature>
<feature type="compositionally biased region" description="Basic and acidic residues" evidence="8">
    <location>
        <begin position="581"/>
        <end position="591"/>
    </location>
</feature>
<dbReference type="Proteomes" id="UP001385951">
    <property type="component" value="Unassembled WGS sequence"/>
</dbReference>
<evidence type="ECO:0000256" key="4">
    <source>
        <dbReference type="ARBA" id="ARBA00022723"/>
    </source>
</evidence>
<feature type="region of interest" description="Disordered" evidence="8">
    <location>
        <begin position="107"/>
        <end position="245"/>
    </location>
</feature>
<proteinExistence type="inferred from homology"/>
<dbReference type="SUPFAM" id="SSF46942">
    <property type="entry name" value="Elongation factor TFIIS domain 2"/>
    <property type="match status" value="1"/>
</dbReference>
<dbReference type="InterPro" id="IPR036575">
    <property type="entry name" value="TFIIS_cen_dom_sf"/>
</dbReference>
<feature type="region of interest" description="Disordered" evidence="8">
    <location>
        <begin position="267"/>
        <end position="291"/>
    </location>
</feature>
<dbReference type="GO" id="GO:0005634">
    <property type="term" value="C:nucleus"/>
    <property type="evidence" value="ECO:0007669"/>
    <property type="project" value="TreeGrafter"/>
</dbReference>